<dbReference type="Gene3D" id="3.40.50.1010">
    <property type="entry name" value="5'-nuclease"/>
    <property type="match status" value="1"/>
</dbReference>
<feature type="domain" description="PIN" evidence="1">
    <location>
        <begin position="2"/>
        <end position="73"/>
    </location>
</feature>
<reference evidence="2 3" key="1">
    <citation type="submission" date="2018-05" db="EMBL/GenBank/DDBJ databases">
        <title>Abyssibacter profundi OUC007T gen. nov., sp. nov, a marine bacterium isolated from seawater of the Mariana Trench.</title>
        <authorList>
            <person name="Zhou S."/>
        </authorList>
    </citation>
    <scope>NUCLEOTIDE SEQUENCE [LARGE SCALE GENOMIC DNA]</scope>
    <source>
        <strain evidence="2 3">OUC007</strain>
    </source>
</reference>
<dbReference type="AlphaFoldDB" id="A0A383XR70"/>
<dbReference type="InterPro" id="IPR029060">
    <property type="entry name" value="PIN-like_dom_sf"/>
</dbReference>
<dbReference type="Proteomes" id="UP000251800">
    <property type="component" value="Unassembled WGS sequence"/>
</dbReference>
<evidence type="ECO:0000259" key="1">
    <source>
        <dbReference type="Pfam" id="PF01850"/>
    </source>
</evidence>
<dbReference type="PANTHER" id="PTHR39664:SF2">
    <property type="entry name" value="NUCLEIC ACID-BINDING PROTEIN, CONTAINING PIN DOMAIN-RELATED"/>
    <property type="match status" value="1"/>
</dbReference>
<comment type="caution">
    <text evidence="2">The sequence shown here is derived from an EMBL/GenBank/DDBJ whole genome shotgun (WGS) entry which is preliminary data.</text>
</comment>
<accession>A0A383XR70</accession>
<organism evidence="2 3">
    <name type="scientific">Abyssibacter profundi</name>
    <dbReference type="NCBI Taxonomy" id="2182787"/>
    <lineage>
        <taxon>Bacteria</taxon>
        <taxon>Pseudomonadati</taxon>
        <taxon>Pseudomonadota</taxon>
        <taxon>Gammaproteobacteria</taxon>
        <taxon>Chromatiales</taxon>
        <taxon>Oceanococcaceae</taxon>
        <taxon>Abyssibacter</taxon>
    </lineage>
</organism>
<dbReference type="CDD" id="cd18683">
    <property type="entry name" value="PIN_VapC-like"/>
    <property type="match status" value="1"/>
</dbReference>
<evidence type="ECO:0000313" key="2">
    <source>
        <dbReference type="EMBL" id="PWN55124.1"/>
    </source>
</evidence>
<sequence>MIAVDTNVLLRYLLNDDPEQSPRAATLFSGEKKILVTDVVLVETIWTLKGKKYKQDREAIARVVSALFEEPSVCFEDGQTIWRALVDFRNAPAVRISGKLKWADFPDVLILNKASKCSGDSGDRLDGLCTFDQALLELPGTLQP</sequence>
<dbReference type="InterPro" id="IPR002716">
    <property type="entry name" value="PIN_dom"/>
</dbReference>
<name>A0A383XR70_9GAMM</name>
<dbReference type="OrthoDB" id="32974at2"/>
<dbReference type="Pfam" id="PF01850">
    <property type="entry name" value="PIN"/>
    <property type="match status" value="1"/>
</dbReference>
<dbReference type="RefSeq" id="WP_109721124.1">
    <property type="nucleotide sequence ID" value="NZ_QEQK01000013.1"/>
</dbReference>
<dbReference type="EMBL" id="QEQK01000013">
    <property type="protein sequence ID" value="PWN55124.1"/>
    <property type="molecule type" value="Genomic_DNA"/>
</dbReference>
<keyword evidence="3" id="KW-1185">Reference proteome</keyword>
<dbReference type="SUPFAM" id="SSF88723">
    <property type="entry name" value="PIN domain-like"/>
    <property type="match status" value="1"/>
</dbReference>
<protein>
    <submittedName>
        <fullName evidence="2">PIN domain nuclease</fullName>
    </submittedName>
</protein>
<proteinExistence type="predicted"/>
<evidence type="ECO:0000313" key="3">
    <source>
        <dbReference type="Proteomes" id="UP000251800"/>
    </source>
</evidence>
<gene>
    <name evidence="2" type="ORF">DEH80_13940</name>
</gene>
<dbReference type="PANTHER" id="PTHR39664">
    <property type="match status" value="1"/>
</dbReference>